<feature type="domain" description="C2H2-type" evidence="6">
    <location>
        <begin position="302"/>
        <end position="330"/>
    </location>
</feature>
<keyword evidence="4" id="KW-0862">Zinc</keyword>
<keyword evidence="2" id="KW-0677">Repeat</keyword>
<proteinExistence type="predicted"/>
<evidence type="ECO:0000313" key="8">
    <source>
        <dbReference type="Proteomes" id="UP001153954"/>
    </source>
</evidence>
<dbReference type="PROSITE" id="PS50157">
    <property type="entry name" value="ZINC_FINGER_C2H2_2"/>
    <property type="match status" value="6"/>
</dbReference>
<evidence type="ECO:0000259" key="6">
    <source>
        <dbReference type="PROSITE" id="PS50157"/>
    </source>
</evidence>
<feature type="domain" description="C2H2-type" evidence="6">
    <location>
        <begin position="273"/>
        <end position="301"/>
    </location>
</feature>
<feature type="domain" description="C2H2-type" evidence="6">
    <location>
        <begin position="216"/>
        <end position="243"/>
    </location>
</feature>
<sequence>MLPLEEYEEIYKKLLFENYKDQAKKEKKKVSEAKTKLEKEYKGKIRLVTFTMEEMLEERRAEALKKNYLKFPYRCEYCITGFDHELALKSHMKARHDKKSNGIECKICNSILGTKISFNRHHKRHFRRYECIECGRRNNYLFSAVKHYNEKHGRIKTVFTCELCDFSTESHRVYEYHRNKHRMKKVECQVCGNKFVTKNGLNTHMFTVHGQSRRVYSCEECGKQYRAKSGLWAHAAAHAPSPAYCAECDAHFTSQLRLKSHLKRHSKHNERRFACNECDAIFKVKKSLQDHIELMHLNNTKHACNKCNKAFINSSSLKTHREVVHEKKRPPRNIICDHCGIGFTVSLQKLNNELKIFVCL</sequence>
<reference evidence="7" key="1">
    <citation type="submission" date="2022-03" db="EMBL/GenBank/DDBJ databases">
        <authorList>
            <person name="Tunstrom K."/>
        </authorList>
    </citation>
    <scope>NUCLEOTIDE SEQUENCE</scope>
</reference>
<protein>
    <recommendedName>
        <fullName evidence="6">C2H2-type domain-containing protein</fullName>
    </recommendedName>
</protein>
<dbReference type="SMART" id="SM00355">
    <property type="entry name" value="ZnF_C2H2"/>
    <property type="match status" value="9"/>
</dbReference>
<keyword evidence="8" id="KW-1185">Reference proteome</keyword>
<feature type="domain" description="C2H2-type" evidence="6">
    <location>
        <begin position="243"/>
        <end position="270"/>
    </location>
</feature>
<dbReference type="EMBL" id="CAKOGL010000001">
    <property type="protein sequence ID" value="CAH2083743.1"/>
    <property type="molecule type" value="Genomic_DNA"/>
</dbReference>
<evidence type="ECO:0000256" key="2">
    <source>
        <dbReference type="ARBA" id="ARBA00022737"/>
    </source>
</evidence>
<dbReference type="Proteomes" id="UP001153954">
    <property type="component" value="Unassembled WGS sequence"/>
</dbReference>
<feature type="domain" description="C2H2-type" evidence="6">
    <location>
        <begin position="186"/>
        <end position="214"/>
    </location>
</feature>
<dbReference type="InterPro" id="IPR036236">
    <property type="entry name" value="Znf_C2H2_sf"/>
</dbReference>
<comment type="caution">
    <text evidence="7">The sequence shown here is derived from an EMBL/GenBank/DDBJ whole genome shotgun (WGS) entry which is preliminary data.</text>
</comment>
<dbReference type="PANTHER" id="PTHR24379">
    <property type="entry name" value="KRAB AND ZINC FINGER DOMAIN-CONTAINING"/>
    <property type="match status" value="1"/>
</dbReference>
<dbReference type="PROSITE" id="PS00028">
    <property type="entry name" value="ZINC_FINGER_C2H2_1"/>
    <property type="match status" value="7"/>
</dbReference>
<dbReference type="PANTHER" id="PTHR24379:SF127">
    <property type="entry name" value="BLOODY FINGERS-RELATED"/>
    <property type="match status" value="1"/>
</dbReference>
<dbReference type="Gene3D" id="3.30.160.60">
    <property type="entry name" value="Classic Zinc Finger"/>
    <property type="match status" value="5"/>
</dbReference>
<gene>
    <name evidence="7" type="ORF">EEDITHA_LOCUS384</name>
</gene>
<dbReference type="InterPro" id="IPR013087">
    <property type="entry name" value="Znf_C2H2_type"/>
</dbReference>
<accession>A0AAU9T9S7</accession>
<evidence type="ECO:0000313" key="7">
    <source>
        <dbReference type="EMBL" id="CAH2083743.1"/>
    </source>
</evidence>
<feature type="domain" description="C2H2-type" evidence="6">
    <location>
        <begin position="73"/>
        <end position="101"/>
    </location>
</feature>
<dbReference type="Pfam" id="PF00096">
    <property type="entry name" value="zf-C2H2"/>
    <property type="match status" value="4"/>
</dbReference>
<organism evidence="7 8">
    <name type="scientific">Euphydryas editha</name>
    <name type="common">Edith's checkerspot</name>
    <dbReference type="NCBI Taxonomy" id="104508"/>
    <lineage>
        <taxon>Eukaryota</taxon>
        <taxon>Metazoa</taxon>
        <taxon>Ecdysozoa</taxon>
        <taxon>Arthropoda</taxon>
        <taxon>Hexapoda</taxon>
        <taxon>Insecta</taxon>
        <taxon>Pterygota</taxon>
        <taxon>Neoptera</taxon>
        <taxon>Endopterygota</taxon>
        <taxon>Lepidoptera</taxon>
        <taxon>Glossata</taxon>
        <taxon>Ditrysia</taxon>
        <taxon>Papilionoidea</taxon>
        <taxon>Nymphalidae</taxon>
        <taxon>Nymphalinae</taxon>
        <taxon>Euphydryas</taxon>
    </lineage>
</organism>
<keyword evidence="1" id="KW-0479">Metal-binding</keyword>
<evidence type="ECO:0000256" key="5">
    <source>
        <dbReference type="PROSITE-ProRule" id="PRU00042"/>
    </source>
</evidence>
<dbReference type="AlphaFoldDB" id="A0AAU9T9S7"/>
<evidence type="ECO:0000256" key="1">
    <source>
        <dbReference type="ARBA" id="ARBA00022723"/>
    </source>
</evidence>
<evidence type="ECO:0000256" key="3">
    <source>
        <dbReference type="ARBA" id="ARBA00022771"/>
    </source>
</evidence>
<keyword evidence="3 5" id="KW-0863">Zinc-finger</keyword>
<name>A0AAU9T9S7_EUPED</name>
<evidence type="ECO:0000256" key="4">
    <source>
        <dbReference type="ARBA" id="ARBA00022833"/>
    </source>
</evidence>
<dbReference type="GO" id="GO:0008270">
    <property type="term" value="F:zinc ion binding"/>
    <property type="evidence" value="ECO:0007669"/>
    <property type="project" value="UniProtKB-KW"/>
</dbReference>
<dbReference type="SUPFAM" id="SSF57667">
    <property type="entry name" value="beta-beta-alpha zinc fingers"/>
    <property type="match status" value="3"/>
</dbReference>